<dbReference type="EMBL" id="JAQJAN010000008">
    <property type="protein sequence ID" value="KAJ5724523.1"/>
    <property type="molecule type" value="Genomic_DNA"/>
</dbReference>
<reference evidence="1" key="2">
    <citation type="submission" date="2023-01" db="EMBL/GenBank/DDBJ databases">
        <authorList>
            <person name="Petersen C."/>
        </authorList>
    </citation>
    <scope>NUCLEOTIDE SEQUENCE</scope>
    <source>
        <strain evidence="1">IBT 17514</strain>
    </source>
</reference>
<dbReference type="GO" id="GO:0020037">
    <property type="term" value="F:heme binding"/>
    <property type="evidence" value="ECO:0007669"/>
    <property type="project" value="InterPro"/>
</dbReference>
<sequence length="191" mass="22202">MIAFFFLGSMVAYGLVMAIYRLHIHPLSKFPGPWLASVTGLYEMYFTAWGTESFEDKIDRMHQKYGTVVRITPDEIHVQEQFYNTNYADGWIKGSKALDPGRAPRFPIQQRSISQMRSVLQLEVRQIMRRLVQKHQVHRLFNARIQPLIPLGMHEPRVDPSEESELEDGYHNVARQLPDRRSEIYTPASGL</sequence>
<name>A0AAD6HKW3_9EURO</name>
<gene>
    <name evidence="1" type="ORF">N7493_006251</name>
</gene>
<reference evidence="1" key="1">
    <citation type="journal article" date="2023" name="IMA Fungus">
        <title>Comparative genomic study of the Penicillium genus elucidates a diverse pangenome and 15 lateral gene transfer events.</title>
        <authorList>
            <person name="Petersen C."/>
            <person name="Sorensen T."/>
            <person name="Nielsen M.R."/>
            <person name="Sondergaard T.E."/>
            <person name="Sorensen J.L."/>
            <person name="Fitzpatrick D.A."/>
            <person name="Frisvad J.C."/>
            <person name="Nielsen K.L."/>
        </authorList>
    </citation>
    <scope>NUCLEOTIDE SEQUENCE</scope>
    <source>
        <strain evidence="1">IBT 17514</strain>
    </source>
</reference>
<dbReference type="Proteomes" id="UP001215712">
    <property type="component" value="Unassembled WGS sequence"/>
</dbReference>
<evidence type="ECO:0008006" key="3">
    <source>
        <dbReference type="Google" id="ProtNLM"/>
    </source>
</evidence>
<proteinExistence type="predicted"/>
<evidence type="ECO:0000313" key="2">
    <source>
        <dbReference type="Proteomes" id="UP001215712"/>
    </source>
</evidence>
<dbReference type="GO" id="GO:0004497">
    <property type="term" value="F:monooxygenase activity"/>
    <property type="evidence" value="ECO:0007669"/>
    <property type="project" value="InterPro"/>
</dbReference>
<comment type="caution">
    <text evidence="1">The sequence shown here is derived from an EMBL/GenBank/DDBJ whole genome shotgun (WGS) entry which is preliminary data.</text>
</comment>
<dbReference type="SUPFAM" id="SSF48264">
    <property type="entry name" value="Cytochrome P450"/>
    <property type="match status" value="1"/>
</dbReference>
<keyword evidence="2" id="KW-1185">Reference proteome</keyword>
<dbReference type="InterPro" id="IPR036396">
    <property type="entry name" value="Cyt_P450_sf"/>
</dbReference>
<evidence type="ECO:0000313" key="1">
    <source>
        <dbReference type="EMBL" id="KAJ5724523.1"/>
    </source>
</evidence>
<organism evidence="1 2">
    <name type="scientific">Penicillium malachiteum</name>
    <dbReference type="NCBI Taxonomy" id="1324776"/>
    <lineage>
        <taxon>Eukaryota</taxon>
        <taxon>Fungi</taxon>
        <taxon>Dikarya</taxon>
        <taxon>Ascomycota</taxon>
        <taxon>Pezizomycotina</taxon>
        <taxon>Eurotiomycetes</taxon>
        <taxon>Eurotiomycetidae</taxon>
        <taxon>Eurotiales</taxon>
        <taxon>Aspergillaceae</taxon>
        <taxon>Penicillium</taxon>
    </lineage>
</organism>
<dbReference type="GO" id="GO:0016705">
    <property type="term" value="F:oxidoreductase activity, acting on paired donors, with incorporation or reduction of molecular oxygen"/>
    <property type="evidence" value="ECO:0007669"/>
    <property type="project" value="InterPro"/>
</dbReference>
<accession>A0AAD6HKW3</accession>
<protein>
    <recommendedName>
        <fullName evidence="3">Cytochrome P450</fullName>
    </recommendedName>
</protein>
<dbReference type="GO" id="GO:0005506">
    <property type="term" value="F:iron ion binding"/>
    <property type="evidence" value="ECO:0007669"/>
    <property type="project" value="InterPro"/>
</dbReference>
<dbReference type="AlphaFoldDB" id="A0AAD6HKW3"/>
<dbReference type="Gene3D" id="1.10.630.10">
    <property type="entry name" value="Cytochrome P450"/>
    <property type="match status" value="1"/>
</dbReference>